<keyword evidence="7" id="KW-0804">Transcription</keyword>
<evidence type="ECO:0000256" key="10">
    <source>
        <dbReference type="SAM" id="MobiDB-lite"/>
    </source>
</evidence>
<feature type="region of interest" description="Disordered" evidence="10">
    <location>
        <begin position="101"/>
        <end position="130"/>
    </location>
</feature>
<dbReference type="EMBL" id="CAIX01000393">
    <property type="protein sequence ID" value="CCI50111.1"/>
    <property type="molecule type" value="Genomic_DNA"/>
</dbReference>
<dbReference type="InterPro" id="IPR003656">
    <property type="entry name" value="Znf_BED"/>
</dbReference>
<dbReference type="GO" id="GO:0009791">
    <property type="term" value="P:post-embryonic development"/>
    <property type="evidence" value="ECO:0007669"/>
    <property type="project" value="UniProtKB-ARBA"/>
</dbReference>
<dbReference type="Pfam" id="PF02892">
    <property type="entry name" value="zf-BED"/>
    <property type="match status" value="1"/>
</dbReference>
<dbReference type="Pfam" id="PF05699">
    <property type="entry name" value="Dimer_Tnp_hAT"/>
    <property type="match status" value="1"/>
</dbReference>
<evidence type="ECO:0000256" key="8">
    <source>
        <dbReference type="ARBA" id="ARBA00023242"/>
    </source>
</evidence>
<evidence type="ECO:0000256" key="9">
    <source>
        <dbReference type="PROSITE-ProRule" id="PRU00027"/>
    </source>
</evidence>
<proteinExistence type="predicted"/>
<dbReference type="InterPro" id="IPR012337">
    <property type="entry name" value="RNaseH-like_sf"/>
</dbReference>
<comment type="subcellular location">
    <subcellularLocation>
        <location evidence="1">Nucleus</location>
    </subcellularLocation>
</comment>
<evidence type="ECO:0000259" key="11">
    <source>
        <dbReference type="PROSITE" id="PS50808"/>
    </source>
</evidence>
<evidence type="ECO:0000256" key="2">
    <source>
        <dbReference type="ARBA" id="ARBA00022723"/>
    </source>
</evidence>
<dbReference type="InterPro" id="IPR036249">
    <property type="entry name" value="Thioredoxin-like_sf"/>
</dbReference>
<keyword evidence="3 9" id="KW-0863">Zinc-finger</keyword>
<dbReference type="InParanoid" id="A0A024GU42"/>
<reference evidence="12 13" key="1">
    <citation type="submission" date="2012-05" db="EMBL/GenBank/DDBJ databases">
        <title>Recombination and specialization in a pathogen metapopulation.</title>
        <authorList>
            <person name="Gardiner A."/>
            <person name="Kemen E."/>
            <person name="Schultz-Larsen T."/>
            <person name="MacLean D."/>
            <person name="Van Oosterhout C."/>
            <person name="Jones J.D.G."/>
        </authorList>
    </citation>
    <scope>NUCLEOTIDE SEQUENCE [LARGE SCALE GENOMIC DNA]</scope>
    <source>
        <strain evidence="12 13">Ac Nc2</strain>
    </source>
</reference>
<evidence type="ECO:0000313" key="12">
    <source>
        <dbReference type="EMBL" id="CCI50111.1"/>
    </source>
</evidence>
<dbReference type="SUPFAM" id="SSF53098">
    <property type="entry name" value="Ribonuclease H-like"/>
    <property type="match status" value="1"/>
</dbReference>
<dbReference type="SUPFAM" id="SSF52833">
    <property type="entry name" value="Thioredoxin-like"/>
    <property type="match status" value="1"/>
</dbReference>
<dbReference type="PANTHER" id="PTHR46481">
    <property type="entry name" value="ZINC FINGER BED DOMAIN-CONTAINING PROTEIN 4"/>
    <property type="match status" value="1"/>
</dbReference>
<keyword evidence="4" id="KW-0862">Zinc</keyword>
<evidence type="ECO:0000256" key="7">
    <source>
        <dbReference type="ARBA" id="ARBA00023163"/>
    </source>
</evidence>
<dbReference type="GO" id="GO:0003677">
    <property type="term" value="F:DNA binding"/>
    <property type="evidence" value="ECO:0007669"/>
    <property type="project" value="UniProtKB-KW"/>
</dbReference>
<comment type="caution">
    <text evidence="12">The sequence shown here is derived from an EMBL/GenBank/DDBJ whole genome shotgun (WGS) entry which is preliminary data.</text>
</comment>
<gene>
    <name evidence="12" type="ORF">BN9_116240</name>
</gene>
<name>A0A024GU42_9STRA</name>
<feature type="compositionally biased region" description="Low complexity" evidence="10">
    <location>
        <begin position="327"/>
        <end position="339"/>
    </location>
</feature>
<evidence type="ECO:0000256" key="1">
    <source>
        <dbReference type="ARBA" id="ARBA00004123"/>
    </source>
</evidence>
<evidence type="ECO:0000256" key="4">
    <source>
        <dbReference type="ARBA" id="ARBA00022833"/>
    </source>
</evidence>
<dbReference type="InterPro" id="IPR052035">
    <property type="entry name" value="ZnF_BED_domain_contain"/>
</dbReference>
<evidence type="ECO:0000313" key="13">
    <source>
        <dbReference type="Proteomes" id="UP000053237"/>
    </source>
</evidence>
<dbReference type="GO" id="GO:0008270">
    <property type="term" value="F:zinc ion binding"/>
    <property type="evidence" value="ECO:0007669"/>
    <property type="project" value="UniProtKB-KW"/>
</dbReference>
<dbReference type="InterPro" id="IPR036236">
    <property type="entry name" value="Znf_C2H2_sf"/>
</dbReference>
<feature type="compositionally biased region" description="Basic and acidic residues" evidence="10">
    <location>
        <begin position="861"/>
        <end position="876"/>
    </location>
</feature>
<dbReference type="GO" id="GO:0005634">
    <property type="term" value="C:nucleus"/>
    <property type="evidence" value="ECO:0007669"/>
    <property type="project" value="UniProtKB-SubCell"/>
</dbReference>
<feature type="compositionally biased region" description="Basic and acidic residues" evidence="10">
    <location>
        <begin position="825"/>
        <end position="849"/>
    </location>
</feature>
<feature type="compositionally biased region" description="Polar residues" evidence="10">
    <location>
        <begin position="101"/>
        <end position="112"/>
    </location>
</feature>
<dbReference type="PANTHER" id="PTHR46481:SF10">
    <property type="entry name" value="ZINC FINGER BED DOMAIN-CONTAINING PROTEIN 39"/>
    <property type="match status" value="1"/>
</dbReference>
<protein>
    <recommendedName>
        <fullName evidence="11">BED-type domain-containing protein</fullName>
    </recommendedName>
</protein>
<accession>A0A024GU42</accession>
<keyword evidence="8" id="KW-0539">Nucleus</keyword>
<dbReference type="SUPFAM" id="SSF57667">
    <property type="entry name" value="beta-beta-alpha zinc fingers"/>
    <property type="match status" value="1"/>
</dbReference>
<feature type="region of interest" description="Disordered" evidence="10">
    <location>
        <begin position="1"/>
        <end position="43"/>
    </location>
</feature>
<keyword evidence="2" id="KW-0479">Metal-binding</keyword>
<feature type="region of interest" description="Disordered" evidence="10">
    <location>
        <begin position="825"/>
        <end position="880"/>
    </location>
</feature>
<dbReference type="Gene3D" id="3.40.30.10">
    <property type="entry name" value="Glutaredoxin"/>
    <property type="match status" value="1"/>
</dbReference>
<feature type="compositionally biased region" description="Polar residues" evidence="10">
    <location>
        <begin position="24"/>
        <end position="41"/>
    </location>
</feature>
<feature type="region of interest" description="Disordered" evidence="10">
    <location>
        <begin position="322"/>
        <end position="347"/>
    </location>
</feature>
<dbReference type="SMART" id="SM00614">
    <property type="entry name" value="ZnF_BED"/>
    <property type="match status" value="1"/>
</dbReference>
<dbReference type="GO" id="GO:0046983">
    <property type="term" value="F:protein dimerization activity"/>
    <property type="evidence" value="ECO:0007669"/>
    <property type="project" value="InterPro"/>
</dbReference>
<dbReference type="Proteomes" id="UP000053237">
    <property type="component" value="Unassembled WGS sequence"/>
</dbReference>
<dbReference type="OrthoDB" id="1607513at2759"/>
<dbReference type="InterPro" id="IPR008906">
    <property type="entry name" value="HATC_C_dom"/>
</dbReference>
<keyword evidence="13" id="KW-1185">Reference proteome</keyword>
<organism evidence="12 13">
    <name type="scientific">Albugo candida</name>
    <dbReference type="NCBI Taxonomy" id="65357"/>
    <lineage>
        <taxon>Eukaryota</taxon>
        <taxon>Sar</taxon>
        <taxon>Stramenopiles</taxon>
        <taxon>Oomycota</taxon>
        <taxon>Peronosporomycetes</taxon>
        <taxon>Albuginales</taxon>
        <taxon>Albuginaceae</taxon>
        <taxon>Albugo</taxon>
    </lineage>
</organism>
<evidence type="ECO:0000256" key="6">
    <source>
        <dbReference type="ARBA" id="ARBA00023125"/>
    </source>
</evidence>
<keyword evidence="5" id="KW-0805">Transcription regulation</keyword>
<dbReference type="STRING" id="65357.A0A024GU42"/>
<evidence type="ECO:0000256" key="5">
    <source>
        <dbReference type="ARBA" id="ARBA00023015"/>
    </source>
</evidence>
<feature type="domain" description="BED-type" evidence="11">
    <location>
        <begin position="136"/>
        <end position="191"/>
    </location>
</feature>
<sequence length="1224" mass="138283">MDDDLMAVPVPTLRAEPAPVTDADASSYSGTHRAQAHNTSDAAALSHSVDSSFALHASDEDDSHYRITNHVAIATDDFPIVSHSDDTMRHESGTTTFTAIENTPSNHSNGDACNTNRTRRQRRSSKSCSKKDAAMMLPSYIWNYFVKDSTGKYVICTLCTDQTTRFAYSGGTSTMNRHLRKKHHKFAPGKSAADYEKSKSSSTFRRYPSNQGTNNIGYNNIMDAAVLNGVSLNELQAQRQFVDLRRRGNIVSGTSYSKRRKLFPGLVFLDTTTDSSTNGLTSLPTDFDPTGFVNLTANGSIGTQLSSALDFGPELDASAATNSGFMSTSSSPSTAPNSNLTASTSAGMYQPSTTDHTALIHGSYALRNRVHQSLSTQKLLAHRVLKYLIAQYEPLHLSLRMQSELHQLLFGMEQFLPSIPFPTEEALKVALANLYCSQRELLKEFLVSIDHMSFSLNNWTSKYGQNILTVTAHWISLDFKRRDCILEVYILPLGEHINTVALLHDVMYKWDIPASKLVGLVMSQQAKIGQEDNSIPQSALHQEFPMLYVVNCFTQMLDTSMSEGLSKCEELIRRCRNYVSYFIQNPSEYQIFLSLKDLSAHLPQEASTLGHDTNGQMCGHSAEETTMKTELNETVPPCTRNTYPLTLPISFICDYDGQWNTIVDMIVRIVELEPYLKMYKRKLEEDSNPSRRPMQLRFACCEITNDEWNDLKELARLLEPLGDVAHLAKQRTDYYPGLSIMYPIWHSIKEHLRDSTLWITTPLAAVVANTIASCYERVEPCAMGSSATRSSYVACLLDPRFKSLEFLNSTEKERLIDEVRTLQHEMVSEERDRPKSPHEADLSDSREVDLTASNSVASHDVNAKSDVSKQSCEQRRSASSGSISLLQQYSHVKDNQTLYPPDNEKAAQDHVTQYMESPSLPATDDLDNDPLEWWNRYQRLYPWLAKSARRYLCVPAVSIPFDEVFTKVGQLMREKKTRLDIEVAAQMLFSRSVSNIAEMDRFNLSAEMGSVRFALFQAILFSAIAACLTSVFTNPLKRNWDEKDYVFVLAVFTTVFLDRMRSKRIESMVQKAHYEKRREAALLEFNGMYHGEAMQIGKNATTCVLFFGSWCRASRKALQTFDSVRATVSNDIQFVALTQETREELEMYSVKGVNAAYFKDLRDYDFTIAMEDGRMSKEYLVRFDLTTVPYVFIVGRNRMIEWYGRVDDKAFKQMLEMNASNSSA</sequence>
<dbReference type="PROSITE" id="PS50808">
    <property type="entry name" value="ZF_BED"/>
    <property type="match status" value="1"/>
</dbReference>
<dbReference type="AlphaFoldDB" id="A0A024GU42"/>
<evidence type="ECO:0000256" key="3">
    <source>
        <dbReference type="ARBA" id="ARBA00022771"/>
    </source>
</evidence>
<keyword evidence="6" id="KW-0238">DNA-binding</keyword>